<dbReference type="GeneID" id="83211267"/>
<dbReference type="Proteomes" id="UP001234581">
    <property type="component" value="Unassembled WGS sequence"/>
</dbReference>
<feature type="region of interest" description="Disordered" evidence="1">
    <location>
        <begin position="131"/>
        <end position="151"/>
    </location>
</feature>
<evidence type="ECO:0000259" key="2">
    <source>
        <dbReference type="PROSITE" id="PS50020"/>
    </source>
</evidence>
<dbReference type="Gene3D" id="2.20.70.10">
    <property type="match status" value="1"/>
</dbReference>
<reference evidence="3 4" key="1">
    <citation type="submission" date="2023-03" db="EMBL/GenBank/DDBJ databases">
        <title>Genome sequence of Lichtheimia ornata CBS 291.66.</title>
        <authorList>
            <person name="Mohabir J.T."/>
            <person name="Shea T.P."/>
            <person name="Kurbessoian T."/>
            <person name="Berby B."/>
            <person name="Fontaine J."/>
            <person name="Livny J."/>
            <person name="Gnirke A."/>
            <person name="Stajich J.E."/>
            <person name="Cuomo C.A."/>
        </authorList>
    </citation>
    <scope>NUCLEOTIDE SEQUENCE [LARGE SCALE GENOMIC DNA]</scope>
    <source>
        <strain evidence="3">CBS 291.66</strain>
    </source>
</reference>
<evidence type="ECO:0000256" key="1">
    <source>
        <dbReference type="SAM" id="MobiDB-lite"/>
    </source>
</evidence>
<comment type="caution">
    <text evidence="3">The sequence shown here is derived from an EMBL/GenBank/DDBJ whole genome shotgun (WGS) entry which is preliminary data.</text>
</comment>
<name>A0AAD7Y0T1_9FUNG</name>
<protein>
    <recommendedName>
        <fullName evidence="2">WW domain-containing protein</fullName>
    </recommendedName>
</protein>
<dbReference type="AlphaFoldDB" id="A0AAD7Y0T1"/>
<evidence type="ECO:0000313" key="3">
    <source>
        <dbReference type="EMBL" id="KAJ8660396.1"/>
    </source>
</evidence>
<organism evidence="3 4">
    <name type="scientific">Lichtheimia ornata</name>
    <dbReference type="NCBI Taxonomy" id="688661"/>
    <lineage>
        <taxon>Eukaryota</taxon>
        <taxon>Fungi</taxon>
        <taxon>Fungi incertae sedis</taxon>
        <taxon>Mucoromycota</taxon>
        <taxon>Mucoromycotina</taxon>
        <taxon>Mucoromycetes</taxon>
        <taxon>Mucorales</taxon>
        <taxon>Lichtheimiaceae</taxon>
        <taxon>Lichtheimia</taxon>
    </lineage>
</organism>
<dbReference type="PROSITE" id="PS50020">
    <property type="entry name" value="WW_DOMAIN_2"/>
    <property type="match status" value="1"/>
</dbReference>
<feature type="domain" description="WW" evidence="2">
    <location>
        <begin position="91"/>
        <end position="125"/>
    </location>
</feature>
<gene>
    <name evidence="3" type="ORF">O0I10_003854</name>
</gene>
<feature type="region of interest" description="Disordered" evidence="1">
    <location>
        <begin position="1"/>
        <end position="96"/>
    </location>
</feature>
<dbReference type="EMBL" id="JARTCD010000013">
    <property type="protein sequence ID" value="KAJ8660396.1"/>
    <property type="molecule type" value="Genomic_DNA"/>
</dbReference>
<evidence type="ECO:0000313" key="4">
    <source>
        <dbReference type="Proteomes" id="UP001234581"/>
    </source>
</evidence>
<dbReference type="RefSeq" id="XP_058345309.1">
    <property type="nucleotide sequence ID" value="XM_058483920.1"/>
</dbReference>
<dbReference type="InterPro" id="IPR036020">
    <property type="entry name" value="WW_dom_sf"/>
</dbReference>
<dbReference type="InterPro" id="IPR001202">
    <property type="entry name" value="WW_dom"/>
</dbReference>
<dbReference type="SUPFAM" id="SSF51045">
    <property type="entry name" value="WW domain"/>
    <property type="match status" value="1"/>
</dbReference>
<dbReference type="PROSITE" id="PS01159">
    <property type="entry name" value="WW_DOMAIN_1"/>
    <property type="match status" value="1"/>
</dbReference>
<feature type="compositionally biased region" description="Polar residues" evidence="1">
    <location>
        <begin position="55"/>
        <end position="96"/>
    </location>
</feature>
<proteinExistence type="predicted"/>
<feature type="compositionally biased region" description="Polar residues" evidence="1">
    <location>
        <begin position="8"/>
        <end position="46"/>
    </location>
</feature>
<sequence length="270" mass="30761">MSKEDVNDTSAMETQQPSASTTCAEKGSQSMPSNDSKADLSCQSSDEAGADEKTTTPTANNGSTQDTTTSTPIDSSQEGAAGTTSSKDNHDTASSSWTAVWDPTSQAYYWWNMITYETTWENPYEKKVVEEDNKKLDESSQQEEVFNNNNNTTYPYAMATYPMDSTNVPSNLVDHSYTYQAYFNKRTGKFQMASDVDRLNPERMSIENRAKRQMQYYFDVDAYTEQRNRERAAGIPGKVTKRHLTKKDIERFKKAKQEKRMKRAREWLCD</sequence>
<feature type="compositionally biased region" description="Polar residues" evidence="1">
    <location>
        <begin position="142"/>
        <end position="151"/>
    </location>
</feature>
<keyword evidence="4" id="KW-1185">Reference proteome</keyword>
<accession>A0AAD7Y0T1</accession>